<dbReference type="GO" id="GO:0004177">
    <property type="term" value="F:aminopeptidase activity"/>
    <property type="evidence" value="ECO:0007669"/>
    <property type="project" value="UniProtKB-EC"/>
</dbReference>
<evidence type="ECO:0000256" key="2">
    <source>
        <dbReference type="ARBA" id="ARBA00022801"/>
    </source>
</evidence>
<dbReference type="Pfam" id="PF00561">
    <property type="entry name" value="Abhydrolase_1"/>
    <property type="match status" value="1"/>
</dbReference>
<sequence>MTMAVYRSAPIYNVLNVNGMKTHYRREGSGRPVILLHGGILSLHDYDASVPLLSERYDVIGLDRPGYGYSERDAGQVMTPERQSEWLHQVLTALRVEKPIIVGHSWSGLMALAYALNHPGEAAGLVLLAPAAYGGRAYPAGRLDALLYRGIRSSVLGPHLMRELLMPLARPLAAMSVKGAFAPAPVPAAYMERAYELWCRPSQIRANREDVYYFSQAAEQLSPRYPALSVPTVIAVGDKEPYRPELKSLRLHRDIPHSTLLTVRDAYHMLPVTHPEAVAEALALLEERTDIRHH</sequence>
<dbReference type="SUPFAM" id="SSF53474">
    <property type="entry name" value="alpha/beta-Hydrolases"/>
    <property type="match status" value="1"/>
</dbReference>
<protein>
    <submittedName>
        <fullName evidence="4">Alpha/beta hydrolase fold protein</fullName>
    </submittedName>
</protein>
<dbReference type="PANTHER" id="PTHR43798">
    <property type="entry name" value="MONOACYLGLYCEROL LIPASE"/>
    <property type="match status" value="1"/>
</dbReference>
<reference evidence="4 5" key="1">
    <citation type="journal article" date="2012" name="J. Bacteriol.">
        <title>Genome Sequence of the Pattern-Forming Social Bacterium Paenibacillus dendritiformis C454 Chiral Morphotype.</title>
        <authorList>
            <person name="Sirota-Madi A."/>
            <person name="Olender T."/>
            <person name="Helman Y."/>
            <person name="Brainis I."/>
            <person name="Finkelshtein A."/>
            <person name="Roth D."/>
            <person name="Hagai E."/>
            <person name="Leshkowitz D."/>
            <person name="Brodsky L."/>
            <person name="Galatenko V."/>
            <person name="Nikolaev V."/>
            <person name="Gutnick D.L."/>
            <person name="Lancet D."/>
            <person name="Ben-Jacob E."/>
        </authorList>
    </citation>
    <scope>NUCLEOTIDE SEQUENCE [LARGE SCALE GENOMIC DNA]</scope>
    <source>
        <strain evidence="4 5">C454</strain>
    </source>
</reference>
<dbReference type="InterPro" id="IPR029058">
    <property type="entry name" value="AB_hydrolase_fold"/>
</dbReference>
<dbReference type="Gene3D" id="3.40.50.1820">
    <property type="entry name" value="alpha/beta hydrolase"/>
    <property type="match status" value="1"/>
</dbReference>
<evidence type="ECO:0000313" key="4">
    <source>
        <dbReference type="EMBL" id="EHQ59080.1"/>
    </source>
</evidence>
<accession>H3SPD1</accession>
<comment type="similarity">
    <text evidence="1">Belongs to the peptidase S33 family.</text>
</comment>
<evidence type="ECO:0000313" key="5">
    <source>
        <dbReference type="Proteomes" id="UP000003900"/>
    </source>
</evidence>
<name>H3SPD1_9BACL</name>
<keyword evidence="5" id="KW-1185">Reference proteome</keyword>
<dbReference type="STRING" id="1131935.PDENDC454_27208"/>
<dbReference type="PRINTS" id="PR00111">
    <property type="entry name" value="ABHYDROLASE"/>
</dbReference>
<gene>
    <name evidence="4" type="ORF">PDENDC454_27208</name>
</gene>
<dbReference type="OrthoDB" id="6191536at2"/>
<dbReference type="InterPro" id="IPR050266">
    <property type="entry name" value="AB_hydrolase_sf"/>
</dbReference>
<dbReference type="PATRIC" id="fig|1131935.3.peg.5629"/>
<dbReference type="Proteomes" id="UP000003900">
    <property type="component" value="Unassembled WGS sequence"/>
</dbReference>
<dbReference type="InterPro" id="IPR002410">
    <property type="entry name" value="Peptidase_S33"/>
</dbReference>
<dbReference type="GO" id="GO:0006508">
    <property type="term" value="P:proteolysis"/>
    <property type="evidence" value="ECO:0007669"/>
    <property type="project" value="InterPro"/>
</dbReference>
<evidence type="ECO:0000256" key="1">
    <source>
        <dbReference type="ARBA" id="ARBA00010088"/>
    </source>
</evidence>
<organism evidence="4 5">
    <name type="scientific">Paenibacillus dendritiformis C454</name>
    <dbReference type="NCBI Taxonomy" id="1131935"/>
    <lineage>
        <taxon>Bacteria</taxon>
        <taxon>Bacillati</taxon>
        <taxon>Bacillota</taxon>
        <taxon>Bacilli</taxon>
        <taxon>Bacillales</taxon>
        <taxon>Paenibacillaceae</taxon>
        <taxon>Paenibacillus</taxon>
    </lineage>
</organism>
<feature type="domain" description="AB hydrolase-1" evidence="3">
    <location>
        <begin position="32"/>
        <end position="275"/>
    </location>
</feature>
<dbReference type="GO" id="GO:0016020">
    <property type="term" value="C:membrane"/>
    <property type="evidence" value="ECO:0007669"/>
    <property type="project" value="TreeGrafter"/>
</dbReference>
<comment type="caution">
    <text evidence="4">The sequence shown here is derived from an EMBL/GenBank/DDBJ whole genome shotgun (WGS) entry which is preliminary data.</text>
</comment>
<dbReference type="RefSeq" id="WP_006679906.1">
    <property type="nucleotide sequence ID" value="NZ_AHKH01000180.1"/>
</dbReference>
<keyword evidence="2 4" id="KW-0378">Hydrolase</keyword>
<dbReference type="PANTHER" id="PTHR43798:SF24">
    <property type="entry name" value="CIS-3-ALKYL-4-ALKYLOXETAN-2-ONE DECARBOXYLASE"/>
    <property type="match status" value="1"/>
</dbReference>
<proteinExistence type="inferred from homology"/>
<dbReference type="EMBL" id="AHKH01000180">
    <property type="protein sequence ID" value="EHQ59080.1"/>
    <property type="molecule type" value="Genomic_DNA"/>
</dbReference>
<dbReference type="InterPro" id="IPR000073">
    <property type="entry name" value="AB_hydrolase_1"/>
</dbReference>
<evidence type="ECO:0000259" key="3">
    <source>
        <dbReference type="Pfam" id="PF00561"/>
    </source>
</evidence>
<dbReference type="PRINTS" id="PR00793">
    <property type="entry name" value="PROAMNOPTASE"/>
</dbReference>
<dbReference type="AlphaFoldDB" id="H3SPD1"/>